<reference evidence="1 2" key="1">
    <citation type="submission" date="2019-07" db="EMBL/GenBank/DDBJ databases">
        <title>Whole genome shotgun sequence of Reyranella soli NBRC 108950.</title>
        <authorList>
            <person name="Hosoyama A."/>
            <person name="Uohara A."/>
            <person name="Ohji S."/>
            <person name="Ichikawa N."/>
        </authorList>
    </citation>
    <scope>NUCLEOTIDE SEQUENCE [LARGE SCALE GENOMIC DNA]</scope>
    <source>
        <strain evidence="1 2">NBRC 108950</strain>
    </source>
</reference>
<keyword evidence="2" id="KW-1185">Reference proteome</keyword>
<gene>
    <name evidence="1" type="ORF">RSO01_24090</name>
</gene>
<sequence>MIPRPLRPLGILGLERGLPPGATPPAPVPGSMLDPATFDFPIISEIVEGAWVENVVRADPALETAFVVAARRLVERGAAVVSSTCGFSIRHQAAVAAAVEAPVVMSSLLLIPVLLRQLAPSAKIAVLTYDSTHCSEELLGVDDPADRARVVIGGIEGGKFWHDELKRPAPPIDVAAIEADVGACVARLCAAHREIAVILFECAGFPAVAPAIRRQAKLPVYDITSLCRLAMASVA</sequence>
<organism evidence="1 2">
    <name type="scientific">Reyranella soli</name>
    <dbReference type="NCBI Taxonomy" id="1230389"/>
    <lineage>
        <taxon>Bacteria</taxon>
        <taxon>Pseudomonadati</taxon>
        <taxon>Pseudomonadota</taxon>
        <taxon>Alphaproteobacteria</taxon>
        <taxon>Hyphomicrobiales</taxon>
        <taxon>Reyranellaceae</taxon>
        <taxon>Reyranella</taxon>
    </lineage>
</organism>
<evidence type="ECO:0000313" key="2">
    <source>
        <dbReference type="Proteomes" id="UP000321058"/>
    </source>
</evidence>
<protein>
    <recommendedName>
        <fullName evidence="3">Aspartate/glutamate racemase family protein</fullName>
    </recommendedName>
</protein>
<evidence type="ECO:0000313" key="1">
    <source>
        <dbReference type="EMBL" id="GEP55243.1"/>
    </source>
</evidence>
<comment type="caution">
    <text evidence="1">The sequence shown here is derived from an EMBL/GenBank/DDBJ whole genome shotgun (WGS) entry which is preliminary data.</text>
</comment>
<name>A0A512N8J1_9HYPH</name>
<dbReference type="Proteomes" id="UP000321058">
    <property type="component" value="Unassembled WGS sequence"/>
</dbReference>
<accession>A0A512N8J1</accession>
<proteinExistence type="predicted"/>
<evidence type="ECO:0008006" key="3">
    <source>
        <dbReference type="Google" id="ProtNLM"/>
    </source>
</evidence>
<dbReference type="AlphaFoldDB" id="A0A512N8J1"/>
<dbReference type="EMBL" id="BKAJ01000036">
    <property type="protein sequence ID" value="GEP55243.1"/>
    <property type="molecule type" value="Genomic_DNA"/>
</dbReference>